<gene>
    <name evidence="3" type="ORF">D0Z07_6133</name>
</gene>
<dbReference type="SUPFAM" id="SSF51735">
    <property type="entry name" value="NAD(P)-binding Rossmann-fold domains"/>
    <property type="match status" value="1"/>
</dbReference>
<keyword evidence="4" id="KW-1185">Reference proteome</keyword>
<dbReference type="Pfam" id="PF01408">
    <property type="entry name" value="GFO_IDH_MocA"/>
    <property type="match status" value="1"/>
</dbReference>
<dbReference type="InterPro" id="IPR004104">
    <property type="entry name" value="Gfo/Idh/MocA-like_OxRdtase_C"/>
</dbReference>
<dbReference type="InterPro" id="IPR036291">
    <property type="entry name" value="NAD(P)-bd_dom_sf"/>
</dbReference>
<comment type="caution">
    <text evidence="3">The sequence shown here is derived from an EMBL/GenBank/DDBJ whole genome shotgun (WGS) entry which is preliminary data.</text>
</comment>
<evidence type="ECO:0000259" key="1">
    <source>
        <dbReference type="Pfam" id="PF01408"/>
    </source>
</evidence>
<dbReference type="PANTHER" id="PTHR43377:SF1">
    <property type="entry name" value="BILIVERDIN REDUCTASE A"/>
    <property type="match status" value="1"/>
</dbReference>
<dbReference type="EMBL" id="VNKQ01000014">
    <property type="protein sequence ID" value="KAG0646846.1"/>
    <property type="molecule type" value="Genomic_DNA"/>
</dbReference>
<dbReference type="InterPro" id="IPR051450">
    <property type="entry name" value="Gfo/Idh/MocA_Oxidoreductases"/>
</dbReference>
<feature type="domain" description="Gfo/Idh/MocA-like oxidoreductase N-terminal" evidence="1">
    <location>
        <begin position="6"/>
        <end position="124"/>
    </location>
</feature>
<accession>A0A9P7AUY9</accession>
<dbReference type="GO" id="GO:0000166">
    <property type="term" value="F:nucleotide binding"/>
    <property type="evidence" value="ECO:0007669"/>
    <property type="project" value="InterPro"/>
</dbReference>
<dbReference type="SUPFAM" id="SSF55347">
    <property type="entry name" value="Glyceraldehyde-3-phosphate dehydrogenase-like, C-terminal domain"/>
    <property type="match status" value="1"/>
</dbReference>
<sequence length="379" mass="41390">MTTTPLKIAIIGGGLIGPRHAASIISNPSTILTALVDPAPHGLPTASSLKTTHYPSISALLSSPNRPDAAIICTPNKTHVSLSLELIAAGIHVLVEKPISTSIHDGRLLVDTAHEKGVKLLVGHHRRFNPYLLAAKAEIEKGGLGTTIAVQGTWCLKKPSSYFDGIGEWRRSEESGGVILINLIHEVDLLQYLLGPIISVSAMPTRKTREFDAEEGAAILFRFESGVVGTFILSDVTPSPWNFETGTGENPMIPHSRKEEGAGGFYRIMGTEASLSVPDLTRWSYDWREEKSWTERLKKEDLEVDKAKVPFDSQIQHFYEVVRNGAEPSCTGEEGLRAMIVCDAVKRALVSELPVEVIGYESAERSSEQKRSLHEQNAL</sequence>
<dbReference type="Gene3D" id="3.30.360.10">
    <property type="entry name" value="Dihydrodipicolinate Reductase, domain 2"/>
    <property type="match status" value="1"/>
</dbReference>
<dbReference type="Gene3D" id="3.40.50.720">
    <property type="entry name" value="NAD(P)-binding Rossmann-like Domain"/>
    <property type="match status" value="1"/>
</dbReference>
<dbReference type="InterPro" id="IPR000683">
    <property type="entry name" value="Gfo/Idh/MocA-like_OxRdtase_N"/>
</dbReference>
<feature type="domain" description="Gfo/Idh/MocA-like oxidoreductase C-terminal" evidence="2">
    <location>
        <begin position="136"/>
        <end position="355"/>
    </location>
</feature>
<dbReference type="AlphaFoldDB" id="A0A9P7AUY9"/>
<evidence type="ECO:0000313" key="4">
    <source>
        <dbReference type="Proteomes" id="UP000785200"/>
    </source>
</evidence>
<dbReference type="Pfam" id="PF02894">
    <property type="entry name" value="GFO_IDH_MocA_C"/>
    <property type="match status" value="1"/>
</dbReference>
<proteinExistence type="predicted"/>
<dbReference type="Proteomes" id="UP000785200">
    <property type="component" value="Unassembled WGS sequence"/>
</dbReference>
<evidence type="ECO:0000313" key="3">
    <source>
        <dbReference type="EMBL" id="KAG0646846.1"/>
    </source>
</evidence>
<reference evidence="3" key="1">
    <citation type="submission" date="2019-07" db="EMBL/GenBank/DDBJ databases">
        <title>Hyphodiscus hymeniophilus genome sequencing and assembly.</title>
        <authorList>
            <person name="Kramer G."/>
            <person name="Nodwell J."/>
        </authorList>
    </citation>
    <scope>NUCLEOTIDE SEQUENCE</scope>
    <source>
        <strain evidence="3">ATCC 34498</strain>
    </source>
</reference>
<organism evidence="3 4">
    <name type="scientific">Hyphodiscus hymeniophilus</name>
    <dbReference type="NCBI Taxonomy" id="353542"/>
    <lineage>
        <taxon>Eukaryota</taxon>
        <taxon>Fungi</taxon>
        <taxon>Dikarya</taxon>
        <taxon>Ascomycota</taxon>
        <taxon>Pezizomycotina</taxon>
        <taxon>Leotiomycetes</taxon>
        <taxon>Helotiales</taxon>
        <taxon>Hyphodiscaceae</taxon>
        <taxon>Hyphodiscus</taxon>
    </lineage>
</organism>
<dbReference type="OrthoDB" id="64915at2759"/>
<evidence type="ECO:0000259" key="2">
    <source>
        <dbReference type="Pfam" id="PF02894"/>
    </source>
</evidence>
<name>A0A9P7AUY9_9HELO</name>
<dbReference type="PANTHER" id="PTHR43377">
    <property type="entry name" value="BILIVERDIN REDUCTASE A"/>
    <property type="match status" value="1"/>
</dbReference>
<protein>
    <submittedName>
        <fullName evidence="3">UDP-N-acetyl-alpha-D-glucosamine:NAD+ 3-oxidoreductase</fullName>
    </submittedName>
</protein>